<proteinExistence type="predicted"/>
<evidence type="ECO:0000256" key="1">
    <source>
        <dbReference type="SAM" id="MobiDB-lite"/>
    </source>
</evidence>
<keyword evidence="3" id="KW-1185">Reference proteome</keyword>
<name>A0A4Y2DCA0_ARAVE</name>
<dbReference type="AlphaFoldDB" id="A0A4Y2DCA0"/>
<feature type="compositionally biased region" description="Polar residues" evidence="1">
    <location>
        <begin position="15"/>
        <end position="25"/>
    </location>
</feature>
<reference evidence="2 3" key="1">
    <citation type="journal article" date="2019" name="Sci. Rep.">
        <title>Orb-weaving spider Araneus ventricosus genome elucidates the spidroin gene catalogue.</title>
        <authorList>
            <person name="Kono N."/>
            <person name="Nakamura H."/>
            <person name="Ohtoshi R."/>
            <person name="Moran D.A.P."/>
            <person name="Shinohara A."/>
            <person name="Yoshida Y."/>
            <person name="Fujiwara M."/>
            <person name="Mori M."/>
            <person name="Tomita M."/>
            <person name="Arakawa K."/>
        </authorList>
    </citation>
    <scope>NUCLEOTIDE SEQUENCE [LARGE SCALE GENOMIC DNA]</scope>
</reference>
<accession>A0A4Y2DCA0</accession>
<dbReference type="Proteomes" id="UP000499080">
    <property type="component" value="Unassembled WGS sequence"/>
</dbReference>
<feature type="region of interest" description="Disordered" evidence="1">
    <location>
        <begin position="1"/>
        <end position="27"/>
    </location>
</feature>
<sequence>MKAPKCATTALRSPYRSSSNPNFSSPHRADFRLSSLVTRSNLCRSFDVPQPSYRDPKLKSANELLDFEFVGIPDLPFRCANFHRFLKLTIAFCFPCSKHSILEEM</sequence>
<gene>
    <name evidence="2" type="ORF">AVEN_128362_1</name>
</gene>
<dbReference type="EMBL" id="BGPR01000341">
    <property type="protein sequence ID" value="GBM14301.1"/>
    <property type="molecule type" value="Genomic_DNA"/>
</dbReference>
<organism evidence="2 3">
    <name type="scientific">Araneus ventricosus</name>
    <name type="common">Orbweaver spider</name>
    <name type="synonym">Epeira ventricosa</name>
    <dbReference type="NCBI Taxonomy" id="182803"/>
    <lineage>
        <taxon>Eukaryota</taxon>
        <taxon>Metazoa</taxon>
        <taxon>Ecdysozoa</taxon>
        <taxon>Arthropoda</taxon>
        <taxon>Chelicerata</taxon>
        <taxon>Arachnida</taxon>
        <taxon>Araneae</taxon>
        <taxon>Araneomorphae</taxon>
        <taxon>Entelegynae</taxon>
        <taxon>Araneoidea</taxon>
        <taxon>Araneidae</taxon>
        <taxon>Araneus</taxon>
    </lineage>
</organism>
<evidence type="ECO:0000313" key="3">
    <source>
        <dbReference type="Proteomes" id="UP000499080"/>
    </source>
</evidence>
<evidence type="ECO:0000313" key="2">
    <source>
        <dbReference type="EMBL" id="GBM14301.1"/>
    </source>
</evidence>
<protein>
    <submittedName>
        <fullName evidence="2">Uncharacterized protein</fullName>
    </submittedName>
</protein>
<comment type="caution">
    <text evidence="2">The sequence shown here is derived from an EMBL/GenBank/DDBJ whole genome shotgun (WGS) entry which is preliminary data.</text>
</comment>